<evidence type="ECO:0000313" key="2">
    <source>
        <dbReference type="Proteomes" id="UP000034653"/>
    </source>
</evidence>
<evidence type="ECO:0008006" key="3">
    <source>
        <dbReference type="Google" id="ProtNLM"/>
    </source>
</evidence>
<dbReference type="EMBL" id="LCLG01000006">
    <property type="protein sequence ID" value="KKU12128.1"/>
    <property type="molecule type" value="Genomic_DNA"/>
</dbReference>
<proteinExistence type="predicted"/>
<accession>A0A0G1Q361</accession>
<dbReference type="AlphaFoldDB" id="A0A0G1Q361"/>
<comment type="caution">
    <text evidence="1">The sequence shown here is derived from an EMBL/GenBank/DDBJ whole genome shotgun (WGS) entry which is preliminary data.</text>
</comment>
<reference evidence="1 2" key="1">
    <citation type="journal article" date="2015" name="Nature">
        <title>rRNA introns, odd ribosomes, and small enigmatic genomes across a large radiation of phyla.</title>
        <authorList>
            <person name="Brown C.T."/>
            <person name="Hug L.A."/>
            <person name="Thomas B.C."/>
            <person name="Sharon I."/>
            <person name="Castelle C.J."/>
            <person name="Singh A."/>
            <person name="Wilkins M.J."/>
            <person name="Williams K.H."/>
            <person name="Banfield J.F."/>
        </authorList>
    </citation>
    <scope>NUCLEOTIDE SEQUENCE [LARGE SCALE GENOMIC DNA]</scope>
</reference>
<protein>
    <recommendedName>
        <fullName evidence="3">LytR/CpsA/Psr regulator C-terminal domain-containing protein</fullName>
    </recommendedName>
</protein>
<organism evidence="1 2">
    <name type="scientific">Candidatus Woesebacteria bacterium GW2011_GWA1_45_8</name>
    <dbReference type="NCBI Taxonomy" id="1618559"/>
    <lineage>
        <taxon>Bacteria</taxon>
        <taxon>Candidatus Woeseibacteriota</taxon>
    </lineage>
</organism>
<gene>
    <name evidence="1" type="ORF">UX19_C0006G0004</name>
</gene>
<sequence>MERIKRGSGRKKRFSLKKLLFFILILGGVFGLIKSQTRVWNGRDKLVVAVNSTDEIVVSTFDPETSEITNIYIPGETQVSSSRQLGTFRIKNIWKLGKNEKVGGILLAETVTKNFKFPVSSWADEKGLAFSSADAADAIGAIFSPFDTNLGIGDRLALLIFSLKVKNTNRVEIKLAQTNYLKSAKLIDGEEGYLISGSSSQAVASIFADSEFSSKALRIVIKNETGETTDAVWVAQLLEVLGGKVSSIVKGETKSYNCEVLGDEKTIVRKVAAILGCKVGGSITEGNFNLEVKLGRGFAERF</sequence>
<dbReference type="Proteomes" id="UP000034653">
    <property type="component" value="Unassembled WGS sequence"/>
</dbReference>
<evidence type="ECO:0000313" key="1">
    <source>
        <dbReference type="EMBL" id="KKU12128.1"/>
    </source>
</evidence>
<name>A0A0G1Q361_9BACT</name>